<dbReference type="Pfam" id="PF05400">
    <property type="entry name" value="FliT"/>
    <property type="match status" value="1"/>
</dbReference>
<protein>
    <recommendedName>
        <fullName evidence="5">Flagellar protein FliT</fullName>
    </recommendedName>
</protein>
<comment type="caution">
    <text evidence="6">The sequence shown here is derived from an EMBL/GenBank/DDBJ whole genome shotgun (WGS) entry which is preliminary data.</text>
</comment>
<dbReference type="Proteomes" id="UP000029224">
    <property type="component" value="Unassembled WGS sequence"/>
</dbReference>
<dbReference type="InterPro" id="IPR008622">
    <property type="entry name" value="FliT"/>
</dbReference>
<evidence type="ECO:0000256" key="2">
    <source>
        <dbReference type="ARBA" id="ARBA00022490"/>
    </source>
</evidence>
<reference evidence="6 7" key="2">
    <citation type="submission" date="2014-09" db="EMBL/GenBank/DDBJ databases">
        <authorList>
            <consortium name="NBRP consortium"/>
            <person name="Sawabe T."/>
            <person name="Meirelles P."/>
            <person name="Nakanishi M."/>
            <person name="Sayaka M."/>
            <person name="Hattori M."/>
            <person name="Ohkuma M."/>
        </authorList>
    </citation>
    <scope>NUCLEOTIDE SEQUENCE [LARGE SCALE GENOMIC DNA]</scope>
    <source>
        <strain evidence="6 7">JCM 19240</strain>
    </source>
</reference>
<evidence type="ECO:0000313" key="7">
    <source>
        <dbReference type="Proteomes" id="UP000029224"/>
    </source>
</evidence>
<comment type="subcellular location">
    <subcellularLocation>
        <location evidence="1">Cytoplasm</location>
        <location evidence="1">Cytosol</location>
    </subcellularLocation>
</comment>
<gene>
    <name evidence="6" type="ORF">JCM19240_6605</name>
</gene>
<accession>A0A090T1X0</accession>
<name>A0A090T1X0_9VIBR</name>
<evidence type="ECO:0000313" key="6">
    <source>
        <dbReference type="EMBL" id="GAL33173.1"/>
    </source>
</evidence>
<sequence>MLIFNELSDLDHRLLSLIENIDPETEEIHQLVDKREQLIKTIIDVCKRNPNLQQSAQWQQVVESTRHIARLMESKTEQLGQSLRKYRHGKRSLQQYKKFI</sequence>
<proteinExistence type="predicted"/>
<evidence type="ECO:0000256" key="4">
    <source>
        <dbReference type="ARBA" id="ARBA00023186"/>
    </source>
</evidence>
<keyword evidence="6" id="KW-0969">Cilium</keyword>
<evidence type="ECO:0000256" key="1">
    <source>
        <dbReference type="ARBA" id="ARBA00004514"/>
    </source>
</evidence>
<dbReference type="OrthoDB" id="5905433at2"/>
<dbReference type="AlphaFoldDB" id="A0A090T1X0"/>
<keyword evidence="6" id="KW-0282">Flagellum</keyword>
<keyword evidence="3" id="KW-1005">Bacterial flagellum biogenesis</keyword>
<keyword evidence="7" id="KW-1185">Reference proteome</keyword>
<dbReference type="EMBL" id="BBMT01000002">
    <property type="protein sequence ID" value="GAL33173.1"/>
    <property type="molecule type" value="Genomic_DNA"/>
</dbReference>
<organism evidence="6 7">
    <name type="scientific">Vibrio maritimus</name>
    <dbReference type="NCBI Taxonomy" id="990268"/>
    <lineage>
        <taxon>Bacteria</taxon>
        <taxon>Pseudomonadati</taxon>
        <taxon>Pseudomonadota</taxon>
        <taxon>Gammaproteobacteria</taxon>
        <taxon>Vibrionales</taxon>
        <taxon>Vibrionaceae</taxon>
        <taxon>Vibrio</taxon>
    </lineage>
</organism>
<keyword evidence="6" id="KW-0966">Cell projection</keyword>
<reference evidence="6 7" key="1">
    <citation type="submission" date="2014-09" db="EMBL/GenBank/DDBJ databases">
        <title>Vibrio maritimus JCM 19240. (C210) whole genome shotgun sequence.</title>
        <authorList>
            <person name="Sawabe T."/>
            <person name="Meirelles P."/>
            <person name="Nakanishi M."/>
            <person name="Sayaka M."/>
            <person name="Hattori M."/>
            <person name="Ohkuma M."/>
        </authorList>
    </citation>
    <scope>NUCLEOTIDE SEQUENCE [LARGE SCALE GENOMIC DNA]</scope>
    <source>
        <strain evidence="6 7">JCM 19240</strain>
    </source>
</reference>
<keyword evidence="4" id="KW-0143">Chaperone</keyword>
<evidence type="ECO:0000256" key="3">
    <source>
        <dbReference type="ARBA" id="ARBA00022795"/>
    </source>
</evidence>
<keyword evidence="2" id="KW-0963">Cytoplasm</keyword>
<evidence type="ECO:0000256" key="5">
    <source>
        <dbReference type="ARBA" id="ARBA00093797"/>
    </source>
</evidence>